<dbReference type="InterPro" id="IPR004827">
    <property type="entry name" value="bZIP"/>
</dbReference>
<name>A0A136JBL5_9PEZI</name>
<dbReference type="GO" id="GO:0005634">
    <property type="term" value="C:nucleus"/>
    <property type="evidence" value="ECO:0007669"/>
    <property type="project" value="UniProtKB-SubCell"/>
</dbReference>
<dbReference type="CDD" id="cd14705">
    <property type="entry name" value="bZIP_Zip1"/>
    <property type="match status" value="1"/>
</dbReference>
<reference evidence="10" key="1">
    <citation type="submission" date="2016-02" db="EMBL/GenBank/DDBJ databases">
        <title>Draft genome sequence of Microdochium bolleyi, a fungal endophyte of beachgrass.</title>
        <authorList>
            <consortium name="DOE Joint Genome Institute"/>
            <person name="David A.S."/>
            <person name="May G."/>
            <person name="Haridas S."/>
            <person name="Lim J."/>
            <person name="Wang M."/>
            <person name="Labutti K."/>
            <person name="Lipzen A."/>
            <person name="Barry K."/>
            <person name="Grigoriev I.V."/>
        </authorList>
    </citation>
    <scope>NUCLEOTIDE SEQUENCE [LARGE SCALE GENOMIC DNA]</scope>
    <source>
        <strain evidence="10">J235TASD1</strain>
    </source>
</reference>
<proteinExistence type="predicted"/>
<keyword evidence="10" id="KW-1185">Reference proteome</keyword>
<dbReference type="OrthoDB" id="2247093at2759"/>
<feature type="compositionally biased region" description="Polar residues" evidence="7">
    <location>
        <begin position="217"/>
        <end position="227"/>
    </location>
</feature>
<dbReference type="STRING" id="196109.A0A136JBL5"/>
<evidence type="ECO:0000256" key="5">
    <source>
        <dbReference type="ARBA" id="ARBA00023242"/>
    </source>
</evidence>
<evidence type="ECO:0000256" key="1">
    <source>
        <dbReference type="ARBA" id="ARBA00004123"/>
    </source>
</evidence>
<evidence type="ECO:0000256" key="6">
    <source>
        <dbReference type="SAM" id="Coils"/>
    </source>
</evidence>
<feature type="compositionally biased region" description="Pro residues" evidence="7">
    <location>
        <begin position="531"/>
        <end position="545"/>
    </location>
</feature>
<feature type="compositionally biased region" description="Low complexity" evidence="7">
    <location>
        <begin position="170"/>
        <end position="183"/>
    </location>
</feature>
<feature type="compositionally biased region" description="Polar residues" evidence="7">
    <location>
        <begin position="143"/>
        <end position="152"/>
    </location>
</feature>
<accession>A0A136JBL5</accession>
<keyword evidence="2" id="KW-0805">Transcription regulation</keyword>
<evidence type="ECO:0000256" key="7">
    <source>
        <dbReference type="SAM" id="MobiDB-lite"/>
    </source>
</evidence>
<evidence type="ECO:0000256" key="3">
    <source>
        <dbReference type="ARBA" id="ARBA00023125"/>
    </source>
</evidence>
<evidence type="ECO:0000256" key="2">
    <source>
        <dbReference type="ARBA" id="ARBA00023015"/>
    </source>
</evidence>
<dbReference type="Proteomes" id="UP000070501">
    <property type="component" value="Unassembled WGS sequence"/>
</dbReference>
<dbReference type="PANTHER" id="PTHR13044:SF14">
    <property type="entry name" value="CRYPTOCEPHAL, ISOFORM A"/>
    <property type="match status" value="1"/>
</dbReference>
<dbReference type="PANTHER" id="PTHR13044">
    <property type="entry name" value="ACTIVATING TRANSCRIPTION FACTOR ATF 4/5"/>
    <property type="match status" value="1"/>
</dbReference>
<gene>
    <name evidence="9" type="ORF">Micbo1qcDRAFT_44705</name>
</gene>
<dbReference type="GO" id="GO:0000977">
    <property type="term" value="F:RNA polymerase II transcription regulatory region sequence-specific DNA binding"/>
    <property type="evidence" value="ECO:0007669"/>
    <property type="project" value="TreeGrafter"/>
</dbReference>
<sequence>MSQRDHVARTASSQGPGSPPAPIEVISPLSRHGGVVERFHGATEEQFNRPQGAPPSSDAERHALARQSSVFNILNPAGAAMASDVGSSTRDTQGVPQSHDEHDGTRARLSLSPPQPAGFSEGALHHHQYHHHHRQPAHPASGRSASIGTVPNRSPPGLPQPPLSAETSRRLLTPRSPRSLSTSHASLMGPRGPALGQLPTPAASRHIQSETAVPGQFEQTQRFTSHPNAPHGPSSGRPSPAHSFATPARAHSQPMIPPMHAHQLESDRRMTGSGQLGQTSAATPPPFVGTAFAPYSPGLEQGWAVNLSGPGPSRASRMGGTAPGDSQLSFAINPVGGERMVIPVETYSGSKQADEKRQRNAGASARFRKRKKTKEEANVINIQRLEKDVRDLERRVQETQGESDRLRADRDRLRDVVLRTSEISYLAFQGPQSPTSSRAAMQLPGRSPLDVMASPSLPVGAPYGAADPLTGERATRRRRTDSHVDTGGPPYSMGQPVLPALTSPGYQISHPGTPHSITRPPSLPPLSGLTTPPPPGPSSFEPGPPTSAAYQPTTYRRETYETGWAVGPSDSRAPPDARRQ</sequence>
<comment type="subcellular location">
    <subcellularLocation>
        <location evidence="1">Nucleus</location>
    </subcellularLocation>
</comment>
<dbReference type="PROSITE" id="PS00036">
    <property type="entry name" value="BZIP_BASIC"/>
    <property type="match status" value="1"/>
</dbReference>
<feature type="region of interest" description="Disordered" evidence="7">
    <location>
        <begin position="429"/>
        <end position="580"/>
    </location>
</feature>
<feature type="region of interest" description="Disordered" evidence="7">
    <location>
        <begin position="348"/>
        <end position="374"/>
    </location>
</feature>
<keyword evidence="6" id="KW-0175">Coiled coil</keyword>
<dbReference type="Gene3D" id="1.20.5.170">
    <property type="match status" value="1"/>
</dbReference>
<feature type="compositionally biased region" description="Basic residues" evidence="7">
    <location>
        <begin position="125"/>
        <end position="136"/>
    </location>
</feature>
<keyword evidence="5" id="KW-0539">Nucleus</keyword>
<evidence type="ECO:0000313" key="10">
    <source>
        <dbReference type="Proteomes" id="UP000070501"/>
    </source>
</evidence>
<feature type="domain" description="BZIP" evidence="8">
    <location>
        <begin position="356"/>
        <end position="370"/>
    </location>
</feature>
<keyword evidence="4" id="KW-0804">Transcription</keyword>
<feature type="compositionally biased region" description="Basic and acidic residues" evidence="7">
    <location>
        <begin position="34"/>
        <end position="47"/>
    </location>
</feature>
<evidence type="ECO:0000313" key="9">
    <source>
        <dbReference type="EMBL" id="KXJ94550.1"/>
    </source>
</evidence>
<evidence type="ECO:0000256" key="4">
    <source>
        <dbReference type="ARBA" id="ARBA00023163"/>
    </source>
</evidence>
<feature type="compositionally biased region" description="Pro residues" evidence="7">
    <location>
        <begin position="153"/>
        <end position="162"/>
    </location>
</feature>
<feature type="compositionally biased region" description="Polar residues" evidence="7">
    <location>
        <begin position="430"/>
        <end position="439"/>
    </location>
</feature>
<keyword evidence="3" id="KW-0238">DNA-binding</keyword>
<protein>
    <recommendedName>
        <fullName evidence="8">BZIP domain-containing protein</fullName>
    </recommendedName>
</protein>
<feature type="compositionally biased region" description="Polar residues" evidence="7">
    <location>
        <begin position="272"/>
        <end position="282"/>
    </location>
</feature>
<dbReference type="EMBL" id="KQ964247">
    <property type="protein sequence ID" value="KXJ94550.1"/>
    <property type="molecule type" value="Genomic_DNA"/>
</dbReference>
<dbReference type="AlphaFoldDB" id="A0A136JBL5"/>
<feature type="region of interest" description="Disordered" evidence="7">
    <location>
        <begin position="1"/>
        <end position="255"/>
    </location>
</feature>
<feature type="region of interest" description="Disordered" evidence="7">
    <location>
        <begin position="266"/>
        <end position="285"/>
    </location>
</feature>
<dbReference type="InParanoid" id="A0A136JBL5"/>
<evidence type="ECO:0000259" key="8">
    <source>
        <dbReference type="PROSITE" id="PS00036"/>
    </source>
</evidence>
<feature type="coiled-coil region" evidence="6">
    <location>
        <begin position="375"/>
        <end position="416"/>
    </location>
</feature>
<dbReference type="GO" id="GO:0001228">
    <property type="term" value="F:DNA-binding transcription activator activity, RNA polymerase II-specific"/>
    <property type="evidence" value="ECO:0007669"/>
    <property type="project" value="TreeGrafter"/>
</dbReference>
<feature type="compositionally biased region" description="Polar residues" evidence="7">
    <location>
        <begin position="85"/>
        <end position="96"/>
    </location>
</feature>
<organism evidence="9 10">
    <name type="scientific">Microdochium bolleyi</name>
    <dbReference type="NCBI Taxonomy" id="196109"/>
    <lineage>
        <taxon>Eukaryota</taxon>
        <taxon>Fungi</taxon>
        <taxon>Dikarya</taxon>
        <taxon>Ascomycota</taxon>
        <taxon>Pezizomycotina</taxon>
        <taxon>Sordariomycetes</taxon>
        <taxon>Xylariomycetidae</taxon>
        <taxon>Xylariales</taxon>
        <taxon>Microdochiaceae</taxon>
        <taxon>Microdochium</taxon>
    </lineage>
</organism>